<dbReference type="Pfam" id="PF09325">
    <property type="entry name" value="Vps5"/>
    <property type="match status" value="1"/>
</dbReference>
<evidence type="ECO:0000259" key="13">
    <source>
        <dbReference type="PROSITE" id="PS50195"/>
    </source>
</evidence>
<dbReference type="InterPro" id="IPR027267">
    <property type="entry name" value="AH/BAR_dom_sf"/>
</dbReference>
<dbReference type="GO" id="GO:0035091">
    <property type="term" value="F:phosphatidylinositol binding"/>
    <property type="evidence" value="ECO:0007669"/>
    <property type="project" value="InterPro"/>
</dbReference>
<feature type="domain" description="PX" evidence="13">
    <location>
        <begin position="240"/>
        <end position="356"/>
    </location>
</feature>
<dbReference type="SUPFAM" id="SSF64268">
    <property type="entry name" value="PX domain"/>
    <property type="match status" value="1"/>
</dbReference>
<dbReference type="GO" id="GO:0015031">
    <property type="term" value="P:protein transport"/>
    <property type="evidence" value="ECO:0007669"/>
    <property type="project" value="UniProtKB-KW"/>
</dbReference>
<evidence type="ECO:0000256" key="5">
    <source>
        <dbReference type="ARBA" id="ARBA00022448"/>
    </source>
</evidence>
<gene>
    <name evidence="14" type="primary">vps5</name>
    <name evidence="14" type="ORF">H4R34_003368</name>
</gene>
<evidence type="ECO:0000256" key="10">
    <source>
        <dbReference type="ARBA" id="ARBA00023136"/>
    </source>
</evidence>
<evidence type="ECO:0000313" key="15">
    <source>
        <dbReference type="Proteomes" id="UP001151582"/>
    </source>
</evidence>
<evidence type="ECO:0000256" key="4">
    <source>
        <dbReference type="ARBA" id="ARBA00010883"/>
    </source>
</evidence>
<keyword evidence="11" id="KW-0175">Coiled coil</keyword>
<feature type="coiled-coil region" evidence="11">
    <location>
        <begin position="392"/>
        <end position="419"/>
    </location>
</feature>
<dbReference type="AlphaFoldDB" id="A0A9W8ED81"/>
<evidence type="ECO:0000256" key="12">
    <source>
        <dbReference type="SAM" id="MobiDB-lite"/>
    </source>
</evidence>
<keyword evidence="10" id="KW-0472">Membrane</keyword>
<dbReference type="PANTHER" id="PTHR10555:SF170">
    <property type="entry name" value="FI18122P1"/>
    <property type="match status" value="1"/>
</dbReference>
<dbReference type="CDD" id="cd06859">
    <property type="entry name" value="PX_SNX1_2_like"/>
    <property type="match status" value="1"/>
</dbReference>
<keyword evidence="6" id="KW-0963">Cytoplasm</keyword>
<sequence length="605" mass="67609">MAGSEDTPRSRESYGHSYADHLERNHFEDFSDLLASTTITSSMLGSQSVYQDDVNPFADAVSPLGPQANTTCPPRPASPLAIAPAAHPEHSPRAQKPRLDTSRSTAVHPWADEVGAQAPWAEPLASPAHGGYSPGPVAMTTAQDEDPQDEDPQPWAQSPQEVQPKPVAEVSEQLSAVDLTDDGPLASPPTYSSTLPNPGGWTTDPLAPAQMPNAVATSPDPERAPTSSSPLRTPVAAGSTSIDITVSDPHKVGDAMNAYVVYKVHTHTLSPAFDQPDYTVRRRYRDFHWLFTQLHQSNPGVIIPPVPEKQSLGRFQDEFVENRRHGLEKFLKRVATHPLLNDHPDFKLFLTSENFTGQTKDRRPEPSMGLMRAFGEVLTGSFSKFVEVDEWFENRRHQLDALESQLKALHKAIEAAIRQRHELAGAYGELSANVLALSNVEANEGLARSLSLFGKLQEQLHLLHRQQAQADAKTYESTTEEYIRLIGSIKLTFNARAKAYQQWQYDLADLQRKVSQYDRLKSQSRSRTDRMSQLNAEVGQLEIQTENHRHEFEDMSTLIRAELDRFDQEKVTDFKHSAEQFLTAMIGHQQQVIKLWEMYLESFDA</sequence>
<proteinExistence type="inferred from homology"/>
<dbReference type="Proteomes" id="UP001151582">
    <property type="component" value="Unassembled WGS sequence"/>
</dbReference>
<dbReference type="OrthoDB" id="271164at2759"/>
<dbReference type="InterPro" id="IPR015404">
    <property type="entry name" value="Vps5_C"/>
</dbReference>
<dbReference type="PROSITE" id="PS50195">
    <property type="entry name" value="PX"/>
    <property type="match status" value="1"/>
</dbReference>
<protein>
    <submittedName>
        <fullName evidence="14">Vacuolar protein sorting-associated protein vps5</fullName>
    </submittedName>
</protein>
<dbReference type="InterPro" id="IPR001683">
    <property type="entry name" value="PX_dom"/>
</dbReference>
<evidence type="ECO:0000256" key="6">
    <source>
        <dbReference type="ARBA" id="ARBA00022490"/>
    </source>
</evidence>
<dbReference type="EMBL" id="JANBQB010000305">
    <property type="protein sequence ID" value="KAJ1978004.1"/>
    <property type="molecule type" value="Genomic_DNA"/>
</dbReference>
<accession>A0A9W8ED81</accession>
<dbReference type="InterPro" id="IPR036871">
    <property type="entry name" value="PX_dom_sf"/>
</dbReference>
<evidence type="ECO:0000256" key="9">
    <source>
        <dbReference type="ARBA" id="ARBA00023034"/>
    </source>
</evidence>
<dbReference type="SMART" id="SM00312">
    <property type="entry name" value="PX"/>
    <property type="match status" value="1"/>
</dbReference>
<evidence type="ECO:0000313" key="14">
    <source>
        <dbReference type="EMBL" id="KAJ1978004.1"/>
    </source>
</evidence>
<dbReference type="GO" id="GO:0005768">
    <property type="term" value="C:endosome"/>
    <property type="evidence" value="ECO:0007669"/>
    <property type="project" value="TreeGrafter"/>
</dbReference>
<keyword evidence="8" id="KW-0653">Protein transport</keyword>
<keyword evidence="7" id="KW-0597">Phosphoprotein</keyword>
<reference evidence="14" key="1">
    <citation type="submission" date="2022-07" db="EMBL/GenBank/DDBJ databases">
        <title>Phylogenomic reconstructions and comparative analyses of Kickxellomycotina fungi.</title>
        <authorList>
            <person name="Reynolds N.K."/>
            <person name="Stajich J.E."/>
            <person name="Barry K."/>
            <person name="Grigoriev I.V."/>
            <person name="Crous P."/>
            <person name="Smith M.E."/>
        </authorList>
    </citation>
    <scope>NUCLEOTIDE SEQUENCE</scope>
    <source>
        <strain evidence="14">RSA 567</strain>
    </source>
</reference>
<feature type="compositionally biased region" description="Acidic residues" evidence="12">
    <location>
        <begin position="143"/>
        <end position="152"/>
    </location>
</feature>
<comment type="subcellular location">
    <subcellularLocation>
        <location evidence="2">Cytoplasm</location>
    </subcellularLocation>
    <subcellularLocation>
        <location evidence="3">Golgi apparatus</location>
    </subcellularLocation>
    <subcellularLocation>
        <location evidence="1">Membrane</location>
        <topology evidence="1">Peripheral membrane protein</topology>
        <orientation evidence="1">Cytoplasmic side</orientation>
    </subcellularLocation>
</comment>
<dbReference type="PANTHER" id="PTHR10555">
    <property type="entry name" value="SORTING NEXIN"/>
    <property type="match status" value="1"/>
</dbReference>
<dbReference type="GO" id="GO:0042147">
    <property type="term" value="P:retrograde transport, endosome to Golgi"/>
    <property type="evidence" value="ECO:0007669"/>
    <property type="project" value="TreeGrafter"/>
</dbReference>
<dbReference type="SUPFAM" id="SSF103657">
    <property type="entry name" value="BAR/IMD domain-like"/>
    <property type="match status" value="1"/>
</dbReference>
<name>A0A9W8ED81_9FUNG</name>
<evidence type="ECO:0000256" key="11">
    <source>
        <dbReference type="SAM" id="Coils"/>
    </source>
</evidence>
<keyword evidence="5" id="KW-0813">Transport</keyword>
<dbReference type="GO" id="GO:0030904">
    <property type="term" value="C:retromer complex"/>
    <property type="evidence" value="ECO:0007669"/>
    <property type="project" value="UniProtKB-ARBA"/>
</dbReference>
<dbReference type="Gene3D" id="3.30.1520.10">
    <property type="entry name" value="Phox-like domain"/>
    <property type="match status" value="1"/>
</dbReference>
<keyword evidence="9" id="KW-0333">Golgi apparatus</keyword>
<evidence type="ECO:0000256" key="2">
    <source>
        <dbReference type="ARBA" id="ARBA00004496"/>
    </source>
</evidence>
<dbReference type="GO" id="GO:0045053">
    <property type="term" value="P:protein retention in Golgi apparatus"/>
    <property type="evidence" value="ECO:0007669"/>
    <property type="project" value="TreeGrafter"/>
</dbReference>
<evidence type="ECO:0000256" key="7">
    <source>
        <dbReference type="ARBA" id="ARBA00022553"/>
    </source>
</evidence>
<comment type="similarity">
    <text evidence="4">Belongs to the sorting nexin family.</text>
</comment>
<dbReference type="Gene3D" id="1.20.1270.60">
    <property type="entry name" value="Arfaptin homology (AH) domain/BAR domain"/>
    <property type="match status" value="1"/>
</dbReference>
<evidence type="ECO:0000256" key="3">
    <source>
        <dbReference type="ARBA" id="ARBA00004555"/>
    </source>
</evidence>
<dbReference type="Pfam" id="PF00787">
    <property type="entry name" value="PX"/>
    <property type="match status" value="1"/>
</dbReference>
<feature type="region of interest" description="Disordered" evidence="12">
    <location>
        <begin position="122"/>
        <end position="237"/>
    </location>
</feature>
<evidence type="ECO:0000256" key="8">
    <source>
        <dbReference type="ARBA" id="ARBA00022927"/>
    </source>
</evidence>
<feature type="compositionally biased region" description="Basic and acidic residues" evidence="12">
    <location>
        <begin position="87"/>
        <end position="101"/>
    </location>
</feature>
<evidence type="ECO:0000256" key="1">
    <source>
        <dbReference type="ARBA" id="ARBA00004287"/>
    </source>
</evidence>
<comment type="caution">
    <text evidence="14">The sequence shown here is derived from an EMBL/GenBank/DDBJ whole genome shotgun (WGS) entry which is preliminary data.</text>
</comment>
<keyword evidence="15" id="KW-1185">Reference proteome</keyword>
<organism evidence="14 15">
    <name type="scientific">Dimargaris verticillata</name>
    <dbReference type="NCBI Taxonomy" id="2761393"/>
    <lineage>
        <taxon>Eukaryota</taxon>
        <taxon>Fungi</taxon>
        <taxon>Fungi incertae sedis</taxon>
        <taxon>Zoopagomycota</taxon>
        <taxon>Kickxellomycotina</taxon>
        <taxon>Dimargaritomycetes</taxon>
        <taxon>Dimargaritales</taxon>
        <taxon>Dimargaritaceae</taxon>
        <taxon>Dimargaris</taxon>
    </lineage>
</organism>
<dbReference type="FunFam" id="1.20.1270.60:FF:000022">
    <property type="entry name" value="Sorting nexin 3 protein"/>
    <property type="match status" value="1"/>
</dbReference>
<feature type="region of interest" description="Disordered" evidence="12">
    <location>
        <begin position="61"/>
        <end position="106"/>
    </location>
</feature>
<dbReference type="GO" id="GO:0005829">
    <property type="term" value="C:cytosol"/>
    <property type="evidence" value="ECO:0007669"/>
    <property type="project" value="GOC"/>
</dbReference>
<dbReference type="GO" id="GO:0005794">
    <property type="term" value="C:Golgi apparatus"/>
    <property type="evidence" value="ECO:0007669"/>
    <property type="project" value="UniProtKB-SubCell"/>
</dbReference>